<evidence type="ECO:0000313" key="2">
    <source>
        <dbReference type="Proteomes" id="UP000240800"/>
    </source>
</evidence>
<sequence>MSRPVARPSSASLAVPGLRVLGEAADSLRQALPAPSARVLAGLRLGTIGDAAREALSGALRAMGASVEPVALDGRRMPADRRPDAVVISWPGAAGAEAAEWEQVARMKLDNPCLIVVLLDCGRGLLEAPEHDLRILRGSPGSEIRAVLAELRRLRREQRLAASARSDVGAPVCSLFRRSAPAAQGAASLFAHAA</sequence>
<dbReference type="Proteomes" id="UP000240800">
    <property type="component" value="Unassembled WGS sequence"/>
</dbReference>
<comment type="caution">
    <text evidence="1">The sequence shown here is derived from an EMBL/GenBank/DDBJ whole genome shotgun (WGS) entry which is preliminary data.</text>
</comment>
<proteinExistence type="predicted"/>
<dbReference type="EMBL" id="PZZW01000002">
    <property type="protein sequence ID" value="PTM80287.1"/>
    <property type="molecule type" value="Genomic_DNA"/>
</dbReference>
<reference evidence="1 2" key="1">
    <citation type="submission" date="2018-04" db="EMBL/GenBank/DDBJ databases">
        <title>Genomic Encyclopedia of Type Strains, Phase III (KMG-III): the genomes of soil and plant-associated and newly described type strains.</title>
        <authorList>
            <person name="Whitman W."/>
        </authorList>
    </citation>
    <scope>NUCLEOTIDE SEQUENCE [LARGE SCALE GENOMIC DNA]</scope>
    <source>
        <strain evidence="1 2">JA192</strain>
    </source>
</reference>
<protein>
    <submittedName>
        <fullName evidence="1">Uncharacterized protein</fullName>
    </submittedName>
</protein>
<accession>A0ABX5JC25</accession>
<dbReference type="RefSeq" id="WP_108223144.1">
    <property type="nucleotide sequence ID" value="NZ_PZZW01000002.1"/>
</dbReference>
<name>A0ABX5JC25_9RHOB</name>
<keyword evidence="2" id="KW-1185">Reference proteome</keyword>
<organism evidence="1 2">
    <name type="scientific">Cereibacter johrii</name>
    <dbReference type="NCBI Taxonomy" id="445629"/>
    <lineage>
        <taxon>Bacteria</taxon>
        <taxon>Pseudomonadati</taxon>
        <taxon>Pseudomonadota</taxon>
        <taxon>Alphaproteobacteria</taxon>
        <taxon>Rhodobacterales</taxon>
        <taxon>Paracoccaceae</taxon>
        <taxon>Cereibacter</taxon>
    </lineage>
</organism>
<evidence type="ECO:0000313" key="1">
    <source>
        <dbReference type="EMBL" id="PTM80287.1"/>
    </source>
</evidence>
<gene>
    <name evidence="1" type="ORF">C8J29_102363</name>
</gene>